<proteinExistence type="predicted"/>
<evidence type="ECO:0000256" key="2">
    <source>
        <dbReference type="SAM" id="MobiDB-lite"/>
    </source>
</evidence>
<evidence type="ECO:0000313" key="4">
    <source>
        <dbReference type="Proteomes" id="UP001431209"/>
    </source>
</evidence>
<evidence type="ECO:0000313" key="3">
    <source>
        <dbReference type="EMBL" id="KAL0481467.1"/>
    </source>
</evidence>
<dbReference type="EMBL" id="JAOPGA020000768">
    <property type="protein sequence ID" value="KAL0481467.1"/>
    <property type="molecule type" value="Genomic_DNA"/>
</dbReference>
<feature type="compositionally biased region" description="Low complexity" evidence="2">
    <location>
        <begin position="514"/>
        <end position="546"/>
    </location>
</feature>
<keyword evidence="4" id="KW-1185">Reference proteome</keyword>
<reference evidence="3 4" key="1">
    <citation type="submission" date="2024-03" db="EMBL/GenBank/DDBJ databases">
        <title>The Acrasis kona genome and developmental transcriptomes reveal deep origins of eukaryotic multicellular pathways.</title>
        <authorList>
            <person name="Sheikh S."/>
            <person name="Fu C.-J."/>
            <person name="Brown M.W."/>
            <person name="Baldauf S.L."/>
        </authorList>
    </citation>
    <scope>NUCLEOTIDE SEQUENCE [LARGE SCALE GENOMIC DNA]</scope>
    <source>
        <strain evidence="3 4">ATCC MYA-3509</strain>
    </source>
</reference>
<accession>A0AAW2YWL2</accession>
<sequence length="785" mass="89995">MKAEKLENILQAAPTKVCPLLEHYFRENEDISEKEATAFNSTSSNKIHDLLSDVKSNTTHSVSTNNMKEVNKDQETIDHDNAVIILKFLDCICQYDDACKLLITSNILNPMCQLMIKCKKFLASSWTIEDSSTLIKKKIVWNKTLSTLLIAMNTIILGDEEDIKQECGDAFILHLANIVSEKRYNVELRRFAGENINGLLKKCKHNKDLLLPENHDIQHMKELATGIIAAGDYAIQANITETLYRISANGVLNDKQLNAIFSSFDKKDKIIVSFQAIRGDPYFLKDIRAFLMTVNETLTITKRCSVRSFQCTKLHLGSYESCDAKYVDFGDERLSFYSRIPNQDKALVDIEYRHLRTFRLNYKQGAIMVQLSKALQDFHQVYNQDNEQDYIKIHLNNNDLLIVKHEIAPIISECRHKDKDKEELMERISSGPRMSTTLAIHTVNQTLSQQQSVTMDDQITTQLTNVSRENKLSVMDEPIVEQVVEITKQVEKTPDAVQQVTTIEKKKKKKKLINKNTPTKKTQPTTQNSATKSQQKSSPPQSSNNNLTITNIQSDDDDEHKLKNWNELIQTKTTQVKAITMPSKSDYESLEEQEPAVAIKTLKRKRIVSDHDSQDTEDESNLIQGIVGLVQTSYKTNLDKKKRKASHVRDHIHQLLNQQRDGHVEWYNKEKEQIVSQFKDQIEETQKTIVGLSKKMKSTYTKFQNEISSHAQNHAILSENLDKLKEATKNAVAVLDKKYKQRIESDESEIKKELVVLDQIIKDMDKKGNHSNLADKIKRAFDLLQ</sequence>
<protein>
    <submittedName>
        <fullName evidence="3">Uncharacterized protein</fullName>
    </submittedName>
</protein>
<name>A0AAW2YWL2_9EUKA</name>
<feature type="coiled-coil region" evidence="1">
    <location>
        <begin position="668"/>
        <end position="727"/>
    </location>
</feature>
<evidence type="ECO:0000256" key="1">
    <source>
        <dbReference type="SAM" id="Coils"/>
    </source>
</evidence>
<feature type="region of interest" description="Disordered" evidence="2">
    <location>
        <begin position="493"/>
        <end position="557"/>
    </location>
</feature>
<organism evidence="3 4">
    <name type="scientific">Acrasis kona</name>
    <dbReference type="NCBI Taxonomy" id="1008807"/>
    <lineage>
        <taxon>Eukaryota</taxon>
        <taxon>Discoba</taxon>
        <taxon>Heterolobosea</taxon>
        <taxon>Tetramitia</taxon>
        <taxon>Eutetramitia</taxon>
        <taxon>Acrasidae</taxon>
        <taxon>Acrasis</taxon>
    </lineage>
</organism>
<dbReference type="Pfam" id="PF26290">
    <property type="entry name" value="DUF8079"/>
    <property type="match status" value="1"/>
</dbReference>
<dbReference type="AlphaFoldDB" id="A0AAW2YWL2"/>
<dbReference type="Proteomes" id="UP001431209">
    <property type="component" value="Unassembled WGS sequence"/>
</dbReference>
<comment type="caution">
    <text evidence="3">The sequence shown here is derived from an EMBL/GenBank/DDBJ whole genome shotgun (WGS) entry which is preliminary data.</text>
</comment>
<dbReference type="InterPro" id="IPR058392">
    <property type="entry name" value="DUF8079"/>
</dbReference>
<keyword evidence="1" id="KW-0175">Coiled coil</keyword>
<gene>
    <name evidence="3" type="ORF">AKO1_011269</name>
</gene>